<proteinExistence type="predicted"/>
<evidence type="ECO:0000313" key="2">
    <source>
        <dbReference type="Proteomes" id="UP000295807"/>
    </source>
</evidence>
<dbReference type="Proteomes" id="UP000295807">
    <property type="component" value="Unassembled WGS sequence"/>
</dbReference>
<sequence length="101" mass="11694">MRTMKLNDFQFDEAIADFDRTLEIEPYFTNAYANRAFAIIRKYEFGSSRKLSQSKDIQIIASKEVKIPESDLMKICKDLHKAISLGDDSQMVLEALEKHCE</sequence>
<reference evidence="1 2" key="1">
    <citation type="submission" date="2019-03" db="EMBL/GenBank/DDBJ databases">
        <title>Genomic Encyclopedia of Type Strains, Phase IV (KMG-IV): sequencing the most valuable type-strain genomes for metagenomic binning, comparative biology and taxonomic classification.</title>
        <authorList>
            <person name="Goeker M."/>
        </authorList>
    </citation>
    <scope>NUCLEOTIDE SEQUENCE [LARGE SCALE GENOMIC DNA]</scope>
    <source>
        <strain evidence="1 2">DSM 21100</strain>
    </source>
</reference>
<dbReference type="Gene3D" id="1.25.40.10">
    <property type="entry name" value="Tetratricopeptide repeat domain"/>
    <property type="match status" value="1"/>
</dbReference>
<dbReference type="EMBL" id="SMAD01000007">
    <property type="protein sequence ID" value="TCS86603.1"/>
    <property type="molecule type" value="Genomic_DNA"/>
</dbReference>
<dbReference type="AlphaFoldDB" id="A0A4R3KR82"/>
<dbReference type="InterPro" id="IPR011990">
    <property type="entry name" value="TPR-like_helical_dom_sf"/>
</dbReference>
<dbReference type="SUPFAM" id="SSF48452">
    <property type="entry name" value="TPR-like"/>
    <property type="match status" value="1"/>
</dbReference>
<organism evidence="1 2">
    <name type="scientific">Anseongella ginsenosidimutans</name>
    <dbReference type="NCBI Taxonomy" id="496056"/>
    <lineage>
        <taxon>Bacteria</taxon>
        <taxon>Pseudomonadati</taxon>
        <taxon>Bacteroidota</taxon>
        <taxon>Sphingobacteriia</taxon>
        <taxon>Sphingobacteriales</taxon>
        <taxon>Sphingobacteriaceae</taxon>
        <taxon>Anseongella</taxon>
    </lineage>
</organism>
<protein>
    <recommendedName>
        <fullName evidence="3">Tetratricopeptide repeat protein</fullName>
    </recommendedName>
</protein>
<evidence type="ECO:0000313" key="1">
    <source>
        <dbReference type="EMBL" id="TCS86603.1"/>
    </source>
</evidence>
<gene>
    <name evidence="1" type="ORF">EDD80_107136</name>
</gene>
<evidence type="ECO:0008006" key="3">
    <source>
        <dbReference type="Google" id="ProtNLM"/>
    </source>
</evidence>
<name>A0A4R3KR82_9SPHI</name>
<comment type="caution">
    <text evidence="1">The sequence shown here is derived from an EMBL/GenBank/DDBJ whole genome shotgun (WGS) entry which is preliminary data.</text>
</comment>
<keyword evidence="2" id="KW-1185">Reference proteome</keyword>
<accession>A0A4R3KR82</accession>